<accession>A0A9D3SPQ5</accession>
<evidence type="ECO:0000313" key="2">
    <source>
        <dbReference type="Proteomes" id="UP000824219"/>
    </source>
</evidence>
<dbReference type="EMBL" id="JAHKSW010000005">
    <property type="protein sequence ID" value="KAG7332646.1"/>
    <property type="molecule type" value="Genomic_DNA"/>
</dbReference>
<sequence length="138" mass="15444">MKYKKFFPVMQAALGIVPLNKRELLPPPRRLWKSHHLTLHSDNTRRPVPLLLLLSSFSPSLPHSESSTMRLGISGFITDILSTSSNICFCWADGKCVRKLAVWLGTSSGELLVRRWIDEGHRGLTNETYAATPVASSE</sequence>
<dbReference type="AlphaFoldDB" id="A0A9D3SPQ5"/>
<dbReference type="OrthoDB" id="8936495at2759"/>
<reference evidence="1 2" key="1">
    <citation type="submission" date="2021-06" db="EMBL/GenBank/DDBJ databases">
        <title>Chromosome-level genome assembly of the red-tail catfish (Hemibagrus wyckioides).</title>
        <authorList>
            <person name="Shao F."/>
        </authorList>
    </citation>
    <scope>NUCLEOTIDE SEQUENCE [LARGE SCALE GENOMIC DNA]</scope>
    <source>
        <strain evidence="1">EC202008001</strain>
        <tissue evidence="1">Blood</tissue>
    </source>
</reference>
<name>A0A9D3SPQ5_9TELE</name>
<comment type="caution">
    <text evidence="1">The sequence shown here is derived from an EMBL/GenBank/DDBJ whole genome shotgun (WGS) entry which is preliminary data.</text>
</comment>
<gene>
    <name evidence="1" type="ORF">KOW79_004480</name>
</gene>
<organism evidence="1 2">
    <name type="scientific">Hemibagrus wyckioides</name>
    <dbReference type="NCBI Taxonomy" id="337641"/>
    <lineage>
        <taxon>Eukaryota</taxon>
        <taxon>Metazoa</taxon>
        <taxon>Chordata</taxon>
        <taxon>Craniata</taxon>
        <taxon>Vertebrata</taxon>
        <taxon>Euteleostomi</taxon>
        <taxon>Actinopterygii</taxon>
        <taxon>Neopterygii</taxon>
        <taxon>Teleostei</taxon>
        <taxon>Ostariophysi</taxon>
        <taxon>Siluriformes</taxon>
        <taxon>Bagridae</taxon>
        <taxon>Hemibagrus</taxon>
    </lineage>
</organism>
<dbReference type="Proteomes" id="UP000824219">
    <property type="component" value="Linkage Group LG05"/>
</dbReference>
<protein>
    <submittedName>
        <fullName evidence="1">Uncharacterized protein</fullName>
    </submittedName>
</protein>
<keyword evidence="2" id="KW-1185">Reference proteome</keyword>
<proteinExistence type="predicted"/>
<evidence type="ECO:0000313" key="1">
    <source>
        <dbReference type="EMBL" id="KAG7332646.1"/>
    </source>
</evidence>